<dbReference type="PROSITE" id="PS50110">
    <property type="entry name" value="RESPONSE_REGULATORY"/>
    <property type="match status" value="1"/>
</dbReference>
<feature type="active site" evidence="13">
    <location>
        <position position="20"/>
    </location>
</feature>
<dbReference type="SUPFAM" id="SSF47757">
    <property type="entry name" value="Chemotaxis receptor methyltransferase CheR, N-terminal domain"/>
    <property type="match status" value="1"/>
</dbReference>
<keyword evidence="5 13" id="KW-0145">Chemotaxis</keyword>
<dbReference type="SUPFAM" id="SSF53335">
    <property type="entry name" value="S-adenosyl-L-methionine-dependent methyltransferases"/>
    <property type="match status" value="1"/>
</dbReference>
<dbReference type="Gene3D" id="2.10.70.100">
    <property type="match status" value="2"/>
</dbReference>
<evidence type="ECO:0000256" key="8">
    <source>
        <dbReference type="ARBA" id="ARBA00022679"/>
    </source>
</evidence>
<dbReference type="EMBL" id="SWAD01000160">
    <property type="protein sequence ID" value="TMQ74715.1"/>
    <property type="molecule type" value="Genomic_DNA"/>
</dbReference>
<evidence type="ECO:0000256" key="12">
    <source>
        <dbReference type="ARBA" id="ARBA00070152"/>
    </source>
</evidence>
<dbReference type="FunFam" id="3.30.565.10:FF:000010">
    <property type="entry name" value="Sensor histidine kinase RcsC"/>
    <property type="match status" value="1"/>
</dbReference>
<evidence type="ECO:0000256" key="3">
    <source>
        <dbReference type="ARBA" id="ARBA00012438"/>
    </source>
</evidence>
<evidence type="ECO:0000256" key="15">
    <source>
        <dbReference type="SAM" id="Coils"/>
    </source>
</evidence>
<dbReference type="SMART" id="SM00387">
    <property type="entry name" value="HATPase_c"/>
    <property type="match status" value="1"/>
</dbReference>
<dbReference type="Gene3D" id="3.30.565.10">
    <property type="entry name" value="Histidine kinase-like ATPase, C-terminal domain"/>
    <property type="match status" value="1"/>
</dbReference>
<dbReference type="InterPro" id="IPR035909">
    <property type="entry name" value="CheB_C"/>
</dbReference>
<evidence type="ECO:0000256" key="11">
    <source>
        <dbReference type="ARBA" id="ARBA00058004"/>
    </source>
</evidence>
<evidence type="ECO:0000256" key="4">
    <source>
        <dbReference type="ARBA" id="ARBA00012534"/>
    </source>
</evidence>
<dbReference type="InterPro" id="IPR013655">
    <property type="entry name" value="PAS_fold_3"/>
</dbReference>
<dbReference type="Pfam" id="PF01339">
    <property type="entry name" value="CheB_methylest"/>
    <property type="match status" value="1"/>
</dbReference>
<evidence type="ECO:0000256" key="7">
    <source>
        <dbReference type="ARBA" id="ARBA00022603"/>
    </source>
</evidence>
<comment type="catalytic activity">
    <reaction evidence="1">
        <text>ATP + protein L-histidine = ADP + protein N-phospho-L-histidine.</text>
        <dbReference type="EC" id="2.7.13.3"/>
    </reaction>
</comment>
<dbReference type="Pfam" id="PF13426">
    <property type="entry name" value="PAS_9"/>
    <property type="match status" value="2"/>
</dbReference>
<evidence type="ECO:0000256" key="10">
    <source>
        <dbReference type="ARBA" id="ARBA00023012"/>
    </source>
</evidence>
<dbReference type="InterPro" id="IPR000014">
    <property type="entry name" value="PAS"/>
</dbReference>
<feature type="modified residue" description="4-aspartylphosphate" evidence="14">
    <location>
        <position position="1675"/>
    </location>
</feature>
<dbReference type="Pfam" id="PF01739">
    <property type="entry name" value="CheR"/>
    <property type="match status" value="1"/>
</dbReference>
<dbReference type="InterPro" id="IPR011006">
    <property type="entry name" value="CheY-like_superfamily"/>
</dbReference>
<dbReference type="CDD" id="cd17546">
    <property type="entry name" value="REC_hyHK_CKI1_RcsC-like"/>
    <property type="match status" value="1"/>
</dbReference>
<dbReference type="GO" id="GO:0008984">
    <property type="term" value="F:protein-glutamate methylesterase activity"/>
    <property type="evidence" value="ECO:0007669"/>
    <property type="project" value="InterPro"/>
</dbReference>
<dbReference type="SUPFAM" id="SSF52172">
    <property type="entry name" value="CheY-like"/>
    <property type="match status" value="1"/>
</dbReference>
<dbReference type="InterPro" id="IPR029063">
    <property type="entry name" value="SAM-dependent_MTases_sf"/>
</dbReference>
<keyword evidence="8 23" id="KW-0808">Transferase</keyword>
<evidence type="ECO:0000256" key="9">
    <source>
        <dbReference type="ARBA" id="ARBA00022691"/>
    </source>
</evidence>
<dbReference type="PROSITE" id="PS50113">
    <property type="entry name" value="PAC"/>
    <property type="match status" value="3"/>
</dbReference>
<dbReference type="CDD" id="cd00082">
    <property type="entry name" value="HisKA"/>
    <property type="match status" value="1"/>
</dbReference>
<dbReference type="GO" id="GO:0032259">
    <property type="term" value="P:methylation"/>
    <property type="evidence" value="ECO:0007669"/>
    <property type="project" value="UniProtKB-KW"/>
</dbReference>
<dbReference type="SMART" id="SM00091">
    <property type="entry name" value="PAS"/>
    <property type="match status" value="5"/>
</dbReference>
<dbReference type="InterPro" id="IPR005467">
    <property type="entry name" value="His_kinase_dom"/>
</dbReference>
<protein>
    <recommendedName>
        <fullName evidence="12">Virulence sensor protein BvgS</fullName>
        <ecNumber evidence="4">2.1.1.80</ecNumber>
        <ecNumber evidence="3">2.7.13.3</ecNumber>
    </recommendedName>
</protein>
<dbReference type="InterPro" id="IPR036097">
    <property type="entry name" value="HisK_dim/P_sf"/>
</dbReference>
<feature type="domain" description="PAC" evidence="20">
    <location>
        <begin position="1167"/>
        <end position="1220"/>
    </location>
</feature>
<dbReference type="SMART" id="SM00388">
    <property type="entry name" value="HisKA"/>
    <property type="match status" value="1"/>
</dbReference>
<dbReference type="InterPro" id="IPR022641">
    <property type="entry name" value="CheR_N"/>
</dbReference>
<evidence type="ECO:0000256" key="13">
    <source>
        <dbReference type="PROSITE-ProRule" id="PRU00050"/>
    </source>
</evidence>
<sequence length="1745" mass="193371">MQYAMKVDVSNGLVIAIGASAGGLQGLRAILGELDPHCPYLFIIAHHLSPNQPSRLAEILAETSPLPVTYAQDGDTTQGDRILICPPGSDILVEQDRIVLRSPLPEASIAPSVDRLFTSLAQSAGNKALGIVLSGSGQDGLLGAREIAAQGGIVFAQSPDQAVHPSMPEAIIQADLADRTGDTQQIAQWLNQLDQLIFEKPVGDRQSEQLFAEIFRRVAELTDLDLSQYKEPTLRRQVIRRYRNLNIASLGEYLERVRTDDSEVQALYQSFMISVTGFFRDPEVYSVLSDTLHASLAKRHDGDSFRVWVPGCASGQEAYSLAILIAEILRSRHVNLDIRIFATDLDQRALERARAGIYSKEDLAQLDPVRRERWFAPCTGGWRVTKPIRDMVVFSAHDLTTNPPFIRMDLISCRNLLIYLKADQQAELIRAFHYGLVQDGILVLGRSESVGFGSNLFIPVDTDARIFRRNSATAVYQARQVRFRNSRTGQIANLPRSQANPHRQTQIDQAVSALATHYAPPAVLVNGNFEPVRFFGGAQRYFSLAEDNPEFTVFSLCLPALRFELKALCYRLVQEDAKHLQGGLIQLGESGLPGQVRPILRRVDAQEQDSEISLLICFEASNEEVAHLGDDDDQTPVARNEVDLLRRELADTREHLQAVIEELETSNEELQSLNEEVQSSSEELQASNEELQSSNEELTTLNDELRVKSQETIELNTTLANIQNSLRSSLVVVDRNGRIARLNNLASRIFGIVPGDIGQSLFGVPCHLQLPDLRDRFEQVIAQETSFKERVHQGEFHYLMQIDPYRNEANDVAGAVLTFAEISELHRAEKANLILERRFRQVWESSLEGMAVVEQSGHIVMANPALCTMFGYTVDALLGQPIEMLVPRGDRATHEGQRDSFFAAPTARRMARMRDVCGLHRSGREFFVEVSLSGMTLEGEQFVLAVVSDISARKAAELALRRSDEDLRLALSAAKAGVWRWELATNKNTWSNNLWDLYGINDRSIPASYDAWLSRVLPAQRESITRTIADATASRVAFDVEWQVNGPTGAPVRWLFARGIPVQDNDGEVTSYQGIVIDISERKASIQALHQSKDQLRLALSTAKAGVWNWDIASNANTWSDNLHALYGITDQTIAPSYDAWLNSISSEYRSSVSGAVIDAAQRGATFEIEWQVNTREGVEPRWLLARGIPTLDDQGKPTQYNGIVLDITARRVLEERLLEWANAFQHVEFGMALGDAKRGCLIAVNPAFARRRGFEPEEMAGTPVLELFPPDLHDQVKQQIAKMDRDGHLVFESEHVTRNGERFPVMIDITVTKSPDGTPRIRIGLVIDISERKAAERELAQYRQHLEELVEARTQELAEAKIAAESATVAKSAFLANMSHEIRTPLNAIMGISHLIRNSGLSDEQDKRFEKLQASADHLLDVINSILDLSKIEANKLELEEAPVSVDRLVSSCVAMLLERAQAKHVALLTDVGAMPSGLQGDATRLQQALLNYATNAVRFTDRGCVTLRVQTEAVTEHDATLRFSVIDTGIGIDPDALKRLFAAFEQADNTMTRKYGGTGLGLAITKRLAILMGGEAGAESVPGKGSRFWFTVRLRRVATVATKQLPASENVTEATLRLHFGGSRILLAEDEIINQEVVSTILQEAGFTVDIAANGAEAVRMASEGTYALILMDMQMPVLNGVDATRQIRQQVSGRTVPIIALTANAFSEDRLRCQEAGMNDFVTKPLAPATLFGVLHHWLSKG</sequence>
<dbReference type="InterPro" id="IPR000700">
    <property type="entry name" value="PAS-assoc_C"/>
</dbReference>
<dbReference type="Pfam" id="PF03705">
    <property type="entry name" value="CheR_N"/>
    <property type="match status" value="1"/>
</dbReference>
<evidence type="ECO:0000259" key="19">
    <source>
        <dbReference type="PROSITE" id="PS50112"/>
    </source>
</evidence>
<dbReference type="GO" id="GO:0008983">
    <property type="term" value="F:protein-glutamate O-methyltransferase activity"/>
    <property type="evidence" value="ECO:0007669"/>
    <property type="project" value="UniProtKB-EC"/>
</dbReference>
<feature type="domain" description="PAC" evidence="20">
    <location>
        <begin position="1038"/>
        <end position="1091"/>
    </location>
</feature>
<dbReference type="PROSITE" id="PS50109">
    <property type="entry name" value="HIS_KIN"/>
    <property type="match status" value="1"/>
</dbReference>
<dbReference type="CDD" id="cd16922">
    <property type="entry name" value="HATPase_EvgS-ArcB-TorS-like"/>
    <property type="match status" value="1"/>
</dbReference>
<feature type="domain" description="Response regulatory" evidence="18">
    <location>
        <begin position="1626"/>
        <end position="1742"/>
    </location>
</feature>
<evidence type="ECO:0000313" key="24">
    <source>
        <dbReference type="Proteomes" id="UP000306324"/>
    </source>
</evidence>
<dbReference type="Pfam" id="PF02518">
    <property type="entry name" value="HATPase_c"/>
    <property type="match status" value="1"/>
</dbReference>
<dbReference type="SUPFAM" id="SSF55874">
    <property type="entry name" value="ATPase domain of HSP90 chaperone/DNA topoisomerase II/histidine kinase"/>
    <property type="match status" value="1"/>
</dbReference>
<evidence type="ECO:0000256" key="14">
    <source>
        <dbReference type="PROSITE-ProRule" id="PRU00169"/>
    </source>
</evidence>
<dbReference type="EC" id="2.1.1.80" evidence="4"/>
<dbReference type="Pfam" id="PF13596">
    <property type="entry name" value="PAS_10"/>
    <property type="match status" value="1"/>
</dbReference>
<feature type="domain" description="PAS" evidence="19">
    <location>
        <begin position="835"/>
        <end position="887"/>
    </location>
</feature>
<evidence type="ECO:0000259" key="18">
    <source>
        <dbReference type="PROSITE" id="PS50110"/>
    </source>
</evidence>
<feature type="domain" description="CheB-type methylesterase" evidence="21">
    <location>
        <begin position="8"/>
        <end position="190"/>
    </location>
</feature>
<accession>A0A5S4EHR9</accession>
<dbReference type="InterPro" id="IPR003661">
    <property type="entry name" value="HisK_dim/P_dom"/>
</dbReference>
<dbReference type="Gene3D" id="1.10.287.130">
    <property type="match status" value="1"/>
</dbReference>
<feature type="active site" evidence="13">
    <location>
        <position position="139"/>
    </location>
</feature>
<dbReference type="Pfam" id="PF08447">
    <property type="entry name" value="PAS_3"/>
    <property type="match status" value="2"/>
</dbReference>
<evidence type="ECO:0000256" key="16">
    <source>
        <dbReference type="SAM" id="MobiDB-lite"/>
    </source>
</evidence>
<dbReference type="SMART" id="SM00086">
    <property type="entry name" value="PAC"/>
    <property type="match status" value="5"/>
</dbReference>
<comment type="caution">
    <text evidence="23">The sequence shown here is derived from an EMBL/GenBank/DDBJ whole genome shotgun (WGS) entry which is preliminary data.</text>
</comment>
<dbReference type="Gene3D" id="3.40.50.150">
    <property type="entry name" value="Vaccinia Virus protein VP39"/>
    <property type="match status" value="1"/>
</dbReference>
<dbReference type="PRINTS" id="PR00996">
    <property type="entry name" value="CHERMTFRASE"/>
</dbReference>
<feature type="domain" description="Histidine kinase" evidence="17">
    <location>
        <begin position="1378"/>
        <end position="1598"/>
    </location>
</feature>
<dbReference type="SUPFAM" id="SSF55785">
    <property type="entry name" value="PYP-like sensor domain (PAS domain)"/>
    <property type="match status" value="5"/>
</dbReference>
<evidence type="ECO:0000259" key="22">
    <source>
        <dbReference type="PROSITE" id="PS50123"/>
    </source>
</evidence>
<dbReference type="InterPro" id="IPR022642">
    <property type="entry name" value="CheR_C"/>
</dbReference>
<dbReference type="InterPro" id="IPR001789">
    <property type="entry name" value="Sig_transdc_resp-reg_receiver"/>
</dbReference>
<dbReference type="SUPFAM" id="SSF52738">
    <property type="entry name" value="Methylesterase CheB, C-terminal domain"/>
    <property type="match status" value="1"/>
</dbReference>
<evidence type="ECO:0000259" key="17">
    <source>
        <dbReference type="PROSITE" id="PS50109"/>
    </source>
</evidence>
<dbReference type="EC" id="2.7.13.3" evidence="3"/>
<feature type="region of interest" description="Disordered" evidence="16">
    <location>
        <begin position="674"/>
        <end position="698"/>
    </location>
</feature>
<evidence type="ECO:0000256" key="1">
    <source>
        <dbReference type="ARBA" id="ARBA00000085"/>
    </source>
</evidence>
<dbReference type="Gene3D" id="3.40.50.2300">
    <property type="match status" value="1"/>
</dbReference>
<organism evidence="23 24">
    <name type="scientific">Candidatus Accumulibacter phosphatis</name>
    <dbReference type="NCBI Taxonomy" id="327160"/>
    <lineage>
        <taxon>Bacteria</taxon>
        <taxon>Pseudomonadati</taxon>
        <taxon>Pseudomonadota</taxon>
        <taxon>Betaproteobacteria</taxon>
        <taxon>Candidatus Accumulibacter</taxon>
    </lineage>
</organism>
<evidence type="ECO:0000259" key="21">
    <source>
        <dbReference type="PROSITE" id="PS50122"/>
    </source>
</evidence>
<dbReference type="Gene3D" id="3.40.50.180">
    <property type="entry name" value="Methylesterase CheB, C-terminal domain"/>
    <property type="match status" value="1"/>
</dbReference>
<keyword evidence="7 23" id="KW-0489">Methyltransferase</keyword>
<keyword evidence="6 14" id="KW-0597">Phosphoprotein</keyword>
<feature type="domain" description="PAS" evidence="19">
    <location>
        <begin position="1240"/>
        <end position="1288"/>
    </location>
</feature>
<feature type="domain" description="PAC" evidence="20">
    <location>
        <begin position="1290"/>
        <end position="1342"/>
    </location>
</feature>
<feature type="compositionally biased region" description="Low complexity" evidence="16">
    <location>
        <begin position="687"/>
        <end position="698"/>
    </location>
</feature>
<evidence type="ECO:0000259" key="20">
    <source>
        <dbReference type="PROSITE" id="PS50113"/>
    </source>
</evidence>
<dbReference type="PANTHER" id="PTHR45339:SF1">
    <property type="entry name" value="HYBRID SIGNAL TRANSDUCTION HISTIDINE KINASE J"/>
    <property type="match status" value="1"/>
</dbReference>
<feature type="domain" description="PAS" evidence="19">
    <location>
        <begin position="715"/>
        <end position="757"/>
    </location>
</feature>
<gene>
    <name evidence="23" type="ORF">ACCUM_3513</name>
</gene>
<dbReference type="Proteomes" id="UP000306324">
    <property type="component" value="Unassembled WGS sequence"/>
</dbReference>
<dbReference type="PANTHER" id="PTHR45339">
    <property type="entry name" value="HYBRID SIGNAL TRANSDUCTION HISTIDINE KINASE J"/>
    <property type="match status" value="1"/>
</dbReference>
<dbReference type="PROSITE" id="PS50112">
    <property type="entry name" value="PAS"/>
    <property type="match status" value="3"/>
</dbReference>
<keyword evidence="24" id="KW-1185">Reference proteome</keyword>
<feature type="compositionally biased region" description="Polar residues" evidence="16">
    <location>
        <begin position="674"/>
        <end position="686"/>
    </location>
</feature>
<dbReference type="InterPro" id="IPR036890">
    <property type="entry name" value="HATPase_C_sf"/>
</dbReference>
<keyword evidence="9" id="KW-0949">S-adenosyl-L-methionine</keyword>
<dbReference type="Gene3D" id="1.10.155.10">
    <property type="entry name" value="Chemotaxis receptor methyltransferase CheR, N-terminal domain"/>
    <property type="match status" value="1"/>
</dbReference>
<dbReference type="CDD" id="cd16434">
    <property type="entry name" value="CheB-CheR_fusion"/>
    <property type="match status" value="1"/>
</dbReference>
<dbReference type="CDD" id="cd00130">
    <property type="entry name" value="PAS"/>
    <property type="match status" value="3"/>
</dbReference>
<comment type="catalytic activity">
    <reaction evidence="2">
        <text>L-glutamyl-[protein] + S-adenosyl-L-methionine = [protein]-L-glutamate 5-O-methyl ester + S-adenosyl-L-homocysteine</text>
        <dbReference type="Rhea" id="RHEA:24452"/>
        <dbReference type="Rhea" id="RHEA-COMP:10208"/>
        <dbReference type="Rhea" id="RHEA-COMP:10311"/>
        <dbReference type="ChEBI" id="CHEBI:29973"/>
        <dbReference type="ChEBI" id="CHEBI:57856"/>
        <dbReference type="ChEBI" id="CHEBI:59789"/>
        <dbReference type="ChEBI" id="CHEBI:82795"/>
        <dbReference type="EC" id="2.1.1.80"/>
    </reaction>
</comment>
<keyword evidence="10" id="KW-0902">Two-component regulatory system</keyword>
<dbReference type="GO" id="GO:0005737">
    <property type="term" value="C:cytoplasm"/>
    <property type="evidence" value="ECO:0007669"/>
    <property type="project" value="InterPro"/>
</dbReference>
<dbReference type="Gene3D" id="3.30.450.20">
    <property type="entry name" value="PAS domain"/>
    <property type="match status" value="5"/>
</dbReference>
<dbReference type="PROSITE" id="PS50122">
    <property type="entry name" value="CHEB"/>
    <property type="match status" value="1"/>
</dbReference>
<evidence type="ECO:0000313" key="23">
    <source>
        <dbReference type="EMBL" id="TMQ74715.1"/>
    </source>
</evidence>
<dbReference type="Pfam" id="PF00072">
    <property type="entry name" value="Response_reg"/>
    <property type="match status" value="1"/>
</dbReference>
<keyword evidence="13" id="KW-0378">Hydrolase</keyword>
<dbReference type="GO" id="GO:0000155">
    <property type="term" value="F:phosphorelay sensor kinase activity"/>
    <property type="evidence" value="ECO:0007669"/>
    <property type="project" value="InterPro"/>
</dbReference>
<feature type="domain" description="CheR-type methyltransferase" evidence="22">
    <location>
        <begin position="207"/>
        <end position="480"/>
    </location>
</feature>
<dbReference type="InterPro" id="IPR001610">
    <property type="entry name" value="PAC"/>
</dbReference>
<dbReference type="NCBIfam" id="TIGR00229">
    <property type="entry name" value="sensory_box"/>
    <property type="match status" value="2"/>
</dbReference>
<dbReference type="InterPro" id="IPR035965">
    <property type="entry name" value="PAS-like_dom_sf"/>
</dbReference>
<dbReference type="InterPro" id="IPR036804">
    <property type="entry name" value="CheR_N_sf"/>
</dbReference>
<evidence type="ECO:0000256" key="2">
    <source>
        <dbReference type="ARBA" id="ARBA00001541"/>
    </source>
</evidence>
<evidence type="ECO:0000256" key="6">
    <source>
        <dbReference type="ARBA" id="ARBA00022553"/>
    </source>
</evidence>
<feature type="coiled-coil region" evidence="15">
    <location>
        <begin position="1333"/>
        <end position="1364"/>
    </location>
</feature>
<dbReference type="Pfam" id="PF00512">
    <property type="entry name" value="HisKA"/>
    <property type="match status" value="1"/>
</dbReference>
<dbReference type="InterPro" id="IPR003594">
    <property type="entry name" value="HATPase_dom"/>
</dbReference>
<keyword evidence="15" id="KW-0175">Coiled coil</keyword>
<dbReference type="SMART" id="SM00448">
    <property type="entry name" value="REC"/>
    <property type="match status" value="1"/>
</dbReference>
<dbReference type="PROSITE" id="PS50123">
    <property type="entry name" value="CHER"/>
    <property type="match status" value="1"/>
</dbReference>
<proteinExistence type="predicted"/>
<dbReference type="SMART" id="SM00138">
    <property type="entry name" value="MeTrc"/>
    <property type="match status" value="1"/>
</dbReference>
<dbReference type="GO" id="GO:0006935">
    <property type="term" value="P:chemotaxis"/>
    <property type="evidence" value="ECO:0007669"/>
    <property type="project" value="UniProtKB-UniRule"/>
</dbReference>
<reference evidence="23 24" key="1">
    <citation type="submission" date="2019-04" db="EMBL/GenBank/DDBJ databases">
        <title>A novel phosphate-accumulating bacterium identified in bioreactor for phosphate removal from wastewater.</title>
        <authorList>
            <person name="Kotlyarov R.Y."/>
            <person name="Beletsky A.V."/>
            <person name="Kallistova A.Y."/>
            <person name="Dorofeev A.G."/>
            <person name="Nikolaev Y.Y."/>
            <person name="Pimenov N.V."/>
            <person name="Ravin N.V."/>
            <person name="Mardanov A.V."/>
        </authorList>
    </citation>
    <scope>NUCLEOTIDE SEQUENCE [LARGE SCALE GENOMIC DNA]</scope>
    <source>
        <strain evidence="23 24">Bin19</strain>
    </source>
</reference>
<dbReference type="GO" id="GO:0000156">
    <property type="term" value="F:phosphorelay response regulator activity"/>
    <property type="evidence" value="ECO:0007669"/>
    <property type="project" value="InterPro"/>
</dbReference>
<feature type="active site" evidence="13">
    <location>
        <position position="47"/>
    </location>
</feature>
<comment type="function">
    <text evidence="11">Member of the two-component regulatory system BvgS/BvgA. Phosphorylates BvgA via a four-step phosphorelay in response to environmental signals.</text>
</comment>
<evidence type="ECO:0000256" key="5">
    <source>
        <dbReference type="ARBA" id="ARBA00022500"/>
    </source>
</evidence>
<dbReference type="SUPFAM" id="SSF47384">
    <property type="entry name" value="Homodimeric domain of signal transducing histidine kinase"/>
    <property type="match status" value="1"/>
</dbReference>
<name>A0A5S4EHR9_9PROT</name>
<dbReference type="InterPro" id="IPR000780">
    <property type="entry name" value="CheR_MeTrfase"/>
</dbReference>
<dbReference type="InterPro" id="IPR000673">
    <property type="entry name" value="Sig_transdc_resp-reg_Me-estase"/>
</dbReference>